<feature type="signal peptide" evidence="13">
    <location>
        <begin position="1"/>
        <end position="22"/>
    </location>
</feature>
<dbReference type="InterPro" id="IPR008271">
    <property type="entry name" value="Ser/Thr_kinase_AS"/>
</dbReference>
<dbReference type="PROSITE" id="PS00108">
    <property type="entry name" value="PROTEIN_KINASE_ST"/>
    <property type="match status" value="1"/>
</dbReference>
<keyword evidence="16" id="KW-1185">Reference proteome</keyword>
<gene>
    <name evidence="15" type="ORF">TIFTF001_010650</name>
</gene>
<dbReference type="GO" id="GO:0004674">
    <property type="term" value="F:protein serine/threonine kinase activity"/>
    <property type="evidence" value="ECO:0007669"/>
    <property type="project" value="UniProtKB-KW"/>
</dbReference>
<dbReference type="Gene3D" id="3.30.200.20">
    <property type="entry name" value="Phosphorylase Kinase, domain 1"/>
    <property type="match status" value="1"/>
</dbReference>
<dbReference type="InterPro" id="IPR000719">
    <property type="entry name" value="Prot_kinase_dom"/>
</dbReference>
<keyword evidence="9" id="KW-1133">Transmembrane helix</keyword>
<evidence type="ECO:0000256" key="8">
    <source>
        <dbReference type="ARBA" id="ARBA00022840"/>
    </source>
</evidence>
<dbReference type="AlphaFoldDB" id="A0AA88D4Q0"/>
<evidence type="ECO:0000256" key="12">
    <source>
        <dbReference type="PROSITE-ProRule" id="PRU10141"/>
    </source>
</evidence>
<dbReference type="SUPFAM" id="SSF56112">
    <property type="entry name" value="Protein kinase-like (PK-like)"/>
    <property type="match status" value="1"/>
</dbReference>
<evidence type="ECO:0000256" key="5">
    <source>
        <dbReference type="ARBA" id="ARBA00022729"/>
    </source>
</evidence>
<dbReference type="InterPro" id="IPR017441">
    <property type="entry name" value="Protein_kinase_ATP_BS"/>
</dbReference>
<dbReference type="Pfam" id="PF07714">
    <property type="entry name" value="PK_Tyr_Ser-Thr"/>
    <property type="match status" value="1"/>
</dbReference>
<keyword evidence="4" id="KW-0812">Transmembrane</keyword>
<dbReference type="CDD" id="cd14066">
    <property type="entry name" value="STKc_IRAK"/>
    <property type="match status" value="1"/>
</dbReference>
<protein>
    <recommendedName>
        <fullName evidence="14">Protein kinase domain-containing protein</fullName>
    </recommendedName>
</protein>
<evidence type="ECO:0000256" key="13">
    <source>
        <dbReference type="SAM" id="SignalP"/>
    </source>
</evidence>
<keyword evidence="3" id="KW-0808">Transferase</keyword>
<proteinExistence type="predicted"/>
<dbReference type="Gramene" id="FCD_00015771-RA">
    <property type="protein sequence ID" value="FCD_00015771-RA:cds"/>
    <property type="gene ID" value="FCD_00015771"/>
</dbReference>
<dbReference type="PANTHER" id="PTHR46008:SF25">
    <property type="entry name" value="PROTEIN KINASE DOMAIN-CONTAINING PROTEIN"/>
    <property type="match status" value="1"/>
</dbReference>
<keyword evidence="5 13" id="KW-0732">Signal</keyword>
<dbReference type="FunFam" id="3.30.200.20:FF:000446">
    <property type="entry name" value="Wall-associated receptor kinase-like 20"/>
    <property type="match status" value="1"/>
</dbReference>
<dbReference type="FunFam" id="1.10.510.10:FF:000161">
    <property type="entry name" value="Wall-associated receptor kinase-like 20"/>
    <property type="match status" value="1"/>
</dbReference>
<keyword evidence="8 12" id="KW-0067">ATP-binding</keyword>
<sequence>MVTPKLLLFTAALLSLAAVSTPLKPCPNCGSTPVPYPLSTSPTCGDQSYRIRCDTGTGNTTKQPQLLFDTVNDSYPITSISGPTQRLVISPSPLLPNACVAEDFPHQGLQLNSSLPFNVTSANTIVYLNCSDSLLRSPLNCSSSSLCHSYLNSTGGACLNAPLCCTFRAGGSSTSYMIRVRSSGCSAYTSFVNLDQGLPVARWPEPGVEIQWVSPREPVCAAQSDCDDRSTCGPDPVTSGAERRCFCNGVLVWDPIVGLCAENTTCHDPDGCEDSNRTALIAGLTSGVGGTLVAAAVAAFLYKRHRRIKEAQERLTREREEILNANGTGRAAKVFTGKEIKRATNNFDKDRLLGSGGYGEVYKGFLNDGSAVAIKCAKLGNSKGTDQILNEVRILCQVNHRCLVRLLGCCVELEQPILVYEFIENGTLSDHLRGLITTAKPRHLSWEDRLRIAHDTAEGLAYLHFSAVPPIYHRDVKSSNILLDEKMNAKVSDFGLSRLAHVDLSHVSTCAQGTLGYLDPEYYRNYQLTDKSDVYSFGVVLLELLTSQKAIDFTRESDDVNLAVYVQRMVAEERLLEVVDPVLKDGVSDLERDTMKAIGFLAVGCLEERRQNRPSMKEVAEEIEYIMSIAKAKVVEN</sequence>
<dbReference type="Proteomes" id="UP001187192">
    <property type="component" value="Unassembled WGS sequence"/>
</dbReference>
<dbReference type="PROSITE" id="PS00107">
    <property type="entry name" value="PROTEIN_KINASE_ATP"/>
    <property type="match status" value="1"/>
</dbReference>
<organism evidence="15 16">
    <name type="scientific">Ficus carica</name>
    <name type="common">Common fig</name>
    <dbReference type="NCBI Taxonomy" id="3494"/>
    <lineage>
        <taxon>Eukaryota</taxon>
        <taxon>Viridiplantae</taxon>
        <taxon>Streptophyta</taxon>
        <taxon>Embryophyta</taxon>
        <taxon>Tracheophyta</taxon>
        <taxon>Spermatophyta</taxon>
        <taxon>Magnoliopsida</taxon>
        <taxon>eudicotyledons</taxon>
        <taxon>Gunneridae</taxon>
        <taxon>Pentapetalae</taxon>
        <taxon>rosids</taxon>
        <taxon>fabids</taxon>
        <taxon>Rosales</taxon>
        <taxon>Moraceae</taxon>
        <taxon>Ficeae</taxon>
        <taxon>Ficus</taxon>
    </lineage>
</organism>
<evidence type="ECO:0000256" key="11">
    <source>
        <dbReference type="ARBA" id="ARBA00023180"/>
    </source>
</evidence>
<evidence type="ECO:0000313" key="15">
    <source>
        <dbReference type="EMBL" id="GMN41427.1"/>
    </source>
</evidence>
<accession>A0AA88D4Q0</accession>
<evidence type="ECO:0000256" key="1">
    <source>
        <dbReference type="ARBA" id="ARBA00004167"/>
    </source>
</evidence>
<evidence type="ECO:0000313" key="16">
    <source>
        <dbReference type="Proteomes" id="UP001187192"/>
    </source>
</evidence>
<evidence type="ECO:0000259" key="14">
    <source>
        <dbReference type="PROSITE" id="PS50011"/>
    </source>
</evidence>
<dbReference type="Gene3D" id="1.10.510.10">
    <property type="entry name" value="Transferase(Phosphotransferase) domain 1"/>
    <property type="match status" value="1"/>
</dbReference>
<comment type="subcellular location">
    <subcellularLocation>
        <location evidence="1">Membrane</location>
        <topology evidence="1">Single-pass membrane protein</topology>
    </subcellularLocation>
</comment>
<evidence type="ECO:0000256" key="7">
    <source>
        <dbReference type="ARBA" id="ARBA00022777"/>
    </source>
</evidence>
<dbReference type="PANTHER" id="PTHR46008">
    <property type="entry name" value="LEAF RUST 10 DISEASE-RESISTANCE LOCUS RECEPTOR-LIKE PROTEIN KINASE-LIKE 1.4"/>
    <property type="match status" value="1"/>
</dbReference>
<dbReference type="InterPro" id="IPR001245">
    <property type="entry name" value="Ser-Thr/Tyr_kinase_cat_dom"/>
</dbReference>
<feature type="domain" description="Protein kinase" evidence="14">
    <location>
        <begin position="347"/>
        <end position="626"/>
    </location>
</feature>
<dbReference type="GO" id="GO:0005886">
    <property type="term" value="C:plasma membrane"/>
    <property type="evidence" value="ECO:0007669"/>
    <property type="project" value="UniProtKB-ARBA"/>
</dbReference>
<dbReference type="EMBL" id="BTGU01000012">
    <property type="protein sequence ID" value="GMN41427.1"/>
    <property type="molecule type" value="Genomic_DNA"/>
</dbReference>
<dbReference type="SMART" id="SM00220">
    <property type="entry name" value="S_TKc"/>
    <property type="match status" value="1"/>
</dbReference>
<keyword evidence="6 12" id="KW-0547">Nucleotide-binding</keyword>
<evidence type="ECO:0000256" key="10">
    <source>
        <dbReference type="ARBA" id="ARBA00023136"/>
    </source>
</evidence>
<evidence type="ECO:0000256" key="6">
    <source>
        <dbReference type="ARBA" id="ARBA00022741"/>
    </source>
</evidence>
<keyword evidence="10" id="KW-0472">Membrane</keyword>
<comment type="caution">
    <text evidence="15">The sequence shown here is derived from an EMBL/GenBank/DDBJ whole genome shotgun (WGS) entry which is preliminary data.</text>
</comment>
<feature type="chain" id="PRO_5041732931" description="Protein kinase domain-containing protein" evidence="13">
    <location>
        <begin position="23"/>
        <end position="637"/>
    </location>
</feature>
<dbReference type="InterPro" id="IPR011009">
    <property type="entry name" value="Kinase-like_dom_sf"/>
</dbReference>
<evidence type="ECO:0000256" key="2">
    <source>
        <dbReference type="ARBA" id="ARBA00022527"/>
    </source>
</evidence>
<feature type="binding site" evidence="12">
    <location>
        <position position="375"/>
    </location>
    <ligand>
        <name>ATP</name>
        <dbReference type="ChEBI" id="CHEBI:30616"/>
    </ligand>
</feature>
<evidence type="ECO:0000256" key="4">
    <source>
        <dbReference type="ARBA" id="ARBA00022692"/>
    </source>
</evidence>
<keyword evidence="7" id="KW-0418">Kinase</keyword>
<evidence type="ECO:0000256" key="9">
    <source>
        <dbReference type="ARBA" id="ARBA00022989"/>
    </source>
</evidence>
<keyword evidence="2" id="KW-0723">Serine/threonine-protein kinase</keyword>
<dbReference type="GO" id="GO:0005524">
    <property type="term" value="F:ATP binding"/>
    <property type="evidence" value="ECO:0007669"/>
    <property type="project" value="UniProtKB-UniRule"/>
</dbReference>
<name>A0AA88D4Q0_FICCA</name>
<reference evidence="15" key="1">
    <citation type="submission" date="2023-07" db="EMBL/GenBank/DDBJ databases">
        <title>draft genome sequence of fig (Ficus carica).</title>
        <authorList>
            <person name="Takahashi T."/>
            <person name="Nishimura K."/>
        </authorList>
    </citation>
    <scope>NUCLEOTIDE SEQUENCE</scope>
</reference>
<evidence type="ECO:0000256" key="3">
    <source>
        <dbReference type="ARBA" id="ARBA00022679"/>
    </source>
</evidence>
<keyword evidence="11" id="KW-0325">Glycoprotein</keyword>
<dbReference type="PROSITE" id="PS50011">
    <property type="entry name" value="PROTEIN_KINASE_DOM"/>
    <property type="match status" value="1"/>
</dbReference>